<evidence type="ECO:0000313" key="2">
    <source>
        <dbReference type="EMBL" id="OGY25967.1"/>
    </source>
</evidence>
<dbReference type="EMBL" id="MHCT01000017">
    <property type="protein sequence ID" value="OGY25967.1"/>
    <property type="molecule type" value="Genomic_DNA"/>
</dbReference>
<dbReference type="STRING" id="1802597.A2Z24_02510"/>
<keyword evidence="1" id="KW-1133">Transmembrane helix</keyword>
<name>A0A1G1WFE5_9BACT</name>
<comment type="caution">
    <text evidence="2">The sequence shown here is derived from an EMBL/GenBank/DDBJ whole genome shotgun (WGS) entry which is preliminary data.</text>
</comment>
<keyword evidence="1" id="KW-0812">Transmembrane</keyword>
<protein>
    <recommendedName>
        <fullName evidence="4">DUF4190 domain-containing protein</fullName>
    </recommendedName>
</protein>
<accession>A0A1G1WFE5</accession>
<dbReference type="AlphaFoldDB" id="A0A1G1WFE5"/>
<gene>
    <name evidence="2" type="ORF">A2Z24_02510</name>
</gene>
<evidence type="ECO:0008006" key="4">
    <source>
        <dbReference type="Google" id="ProtNLM"/>
    </source>
</evidence>
<feature type="transmembrane region" description="Helical" evidence="1">
    <location>
        <begin position="87"/>
        <end position="113"/>
    </location>
</feature>
<proteinExistence type="predicted"/>
<evidence type="ECO:0000313" key="3">
    <source>
        <dbReference type="Proteomes" id="UP000177588"/>
    </source>
</evidence>
<organism evidence="2 3">
    <name type="scientific">Candidatus Woykebacteria bacterium RBG_16_44_10</name>
    <dbReference type="NCBI Taxonomy" id="1802597"/>
    <lineage>
        <taxon>Bacteria</taxon>
        <taxon>Candidatus Woykeibacteriota</taxon>
    </lineage>
</organism>
<sequence>MLEKQSTPDRKGIAVSSFVSGFASLAIPLAVYIILSITLPDAEGVAVHRVQATFFSLFIPVFILGVILGLAGFILGILGLKSTKKKFAIGGIVLSVPILLVFAWVVMMIWPLFFGNKAPEPIF</sequence>
<reference evidence="2 3" key="1">
    <citation type="journal article" date="2016" name="Nat. Commun.">
        <title>Thousands of microbial genomes shed light on interconnected biogeochemical processes in an aquifer system.</title>
        <authorList>
            <person name="Anantharaman K."/>
            <person name="Brown C.T."/>
            <person name="Hug L.A."/>
            <person name="Sharon I."/>
            <person name="Castelle C.J."/>
            <person name="Probst A.J."/>
            <person name="Thomas B.C."/>
            <person name="Singh A."/>
            <person name="Wilkins M.J."/>
            <person name="Karaoz U."/>
            <person name="Brodie E.L."/>
            <person name="Williams K.H."/>
            <person name="Hubbard S.S."/>
            <person name="Banfield J.F."/>
        </authorList>
    </citation>
    <scope>NUCLEOTIDE SEQUENCE [LARGE SCALE GENOMIC DNA]</scope>
</reference>
<feature type="transmembrane region" description="Helical" evidence="1">
    <location>
        <begin position="55"/>
        <end position="80"/>
    </location>
</feature>
<dbReference type="Proteomes" id="UP000177588">
    <property type="component" value="Unassembled WGS sequence"/>
</dbReference>
<feature type="transmembrane region" description="Helical" evidence="1">
    <location>
        <begin position="12"/>
        <end position="35"/>
    </location>
</feature>
<evidence type="ECO:0000256" key="1">
    <source>
        <dbReference type="SAM" id="Phobius"/>
    </source>
</evidence>
<keyword evidence="1" id="KW-0472">Membrane</keyword>